<dbReference type="InterPro" id="IPR036508">
    <property type="entry name" value="Chitin-bd_dom_sf"/>
</dbReference>
<dbReference type="EMBL" id="UYRT01000311">
    <property type="protein sequence ID" value="VDK27970.1"/>
    <property type="molecule type" value="Genomic_DNA"/>
</dbReference>
<evidence type="ECO:0000313" key="2">
    <source>
        <dbReference type="EMBL" id="VDK27970.1"/>
    </source>
</evidence>
<reference evidence="2 3" key="2">
    <citation type="submission" date="2018-11" db="EMBL/GenBank/DDBJ databases">
        <authorList>
            <consortium name="Pathogen Informatics"/>
        </authorList>
    </citation>
    <scope>NUCLEOTIDE SEQUENCE [LARGE SCALE GENOMIC DNA]</scope>
</reference>
<evidence type="ECO:0000313" key="3">
    <source>
        <dbReference type="Proteomes" id="UP000271098"/>
    </source>
</evidence>
<feature type="compositionally biased region" description="Polar residues" evidence="1">
    <location>
        <begin position="399"/>
        <end position="413"/>
    </location>
</feature>
<gene>
    <name evidence="2" type="ORF">GPUH_LOCUS371</name>
</gene>
<protein>
    <submittedName>
        <fullName evidence="4">WAP domain-containing protein</fullName>
    </submittedName>
</protein>
<organism evidence="4">
    <name type="scientific">Gongylonema pulchrum</name>
    <dbReference type="NCBI Taxonomy" id="637853"/>
    <lineage>
        <taxon>Eukaryota</taxon>
        <taxon>Metazoa</taxon>
        <taxon>Ecdysozoa</taxon>
        <taxon>Nematoda</taxon>
        <taxon>Chromadorea</taxon>
        <taxon>Rhabditida</taxon>
        <taxon>Spirurina</taxon>
        <taxon>Spiruromorpha</taxon>
        <taxon>Spiruroidea</taxon>
        <taxon>Gongylonematidae</taxon>
        <taxon>Gongylonema</taxon>
    </lineage>
</organism>
<reference evidence="4" key="1">
    <citation type="submission" date="2016-06" db="UniProtKB">
        <authorList>
            <consortium name="WormBaseParasite"/>
        </authorList>
    </citation>
    <scope>IDENTIFICATION</scope>
</reference>
<dbReference type="OrthoDB" id="5912039at2759"/>
<dbReference type="SUPFAM" id="SSF57625">
    <property type="entry name" value="Invertebrate chitin-binding proteins"/>
    <property type="match status" value="1"/>
</dbReference>
<evidence type="ECO:0000256" key="1">
    <source>
        <dbReference type="SAM" id="MobiDB-lite"/>
    </source>
</evidence>
<feature type="region of interest" description="Disordered" evidence="1">
    <location>
        <begin position="543"/>
        <end position="568"/>
    </location>
</feature>
<dbReference type="Proteomes" id="UP000271098">
    <property type="component" value="Unassembled WGS sequence"/>
</dbReference>
<proteinExistence type="predicted"/>
<name>A0A183CV80_9BILA</name>
<feature type="compositionally biased region" description="Polar residues" evidence="1">
    <location>
        <begin position="543"/>
        <end position="563"/>
    </location>
</feature>
<evidence type="ECO:0000313" key="4">
    <source>
        <dbReference type="WBParaSite" id="GPUH_0000037001-mRNA-1"/>
    </source>
</evidence>
<keyword evidence="3" id="KW-1185">Reference proteome</keyword>
<dbReference type="GO" id="GO:0008061">
    <property type="term" value="F:chitin binding"/>
    <property type="evidence" value="ECO:0007669"/>
    <property type="project" value="InterPro"/>
</dbReference>
<dbReference type="WBParaSite" id="GPUH_0000037001-mRNA-1">
    <property type="protein sequence ID" value="GPUH_0000037001-mRNA-1"/>
    <property type="gene ID" value="GPUH_0000037001"/>
</dbReference>
<accession>A0A183CV80</accession>
<feature type="region of interest" description="Disordered" evidence="1">
    <location>
        <begin position="397"/>
        <end position="424"/>
    </location>
</feature>
<sequence length="751" mass="81959">MPIIGGKCDINAPEVPIGGKQTLFFLKCEQSLQSESGKGVWVVKSRSASPATTSAVLLTSTAPATLTSVENPVVQPHSQQQFSKSDSTICVQDKSAREDNSCVASHLCLQQDQQQPSHYLQCNQSSSRWMKKSCLEGQAFSFEHQTCIVPSSNPVKQSRLGTRTGGTKAVACNGHPRCIDGYCGNMMRCFSGCCTLISCPYDLPPLLFAHCSQHRHCPQQMFCFGGFCCPYAESDGLRHETHNYDEQKAAALKSEAGGVPAVNDDLNKGQNMEISRTSASTEADVKLNKDSNAYNWPVLGGWPDFMLPYQDIHTSNTTGTSLGSEISPNITLLSEAFAKPDYNASALSDSANCSNLSPHSSPKSVIIPDEIDVHSLKKWTNSSDAIVSVVQDEECPSAAESSGQEHCSTNITGISAGERNATNKSDVRETLSRNAHSDQENEILNWLHVFDKLLPSLHCNRTEFDATLDTRFQNEPAKMRGEEQKNGTGQISDAVKELPKSYKGKIPYRAHVNNSRRSNYSTEMGNESRTNMHFMPNATSTAPAINRSSIAGSGSTKVTTRPADNNREQKRVLQQFTTHPSTSTSSSSSSANYKKNEALIRQIPISNISISIPAADPSSNGKFDIKSNSQLKAFAGHINFIHDGNSLAGESVADEEAVISGNEIARDCMKDTNCTQLGFCPDAYTCMKNGECCMPSITCPDDAPPTSECFHEGCISSQEICLKTVDDLLFCCRNYMNFEQLMLDFHNRHDT</sequence>
<dbReference type="AlphaFoldDB" id="A0A183CV80"/>